<feature type="transmembrane region" description="Helical" evidence="2">
    <location>
        <begin position="149"/>
        <end position="165"/>
    </location>
</feature>
<dbReference type="InterPro" id="IPR007658">
    <property type="entry name" value="DUF594"/>
</dbReference>
<feature type="transmembrane region" description="Helical" evidence="2">
    <location>
        <begin position="124"/>
        <end position="143"/>
    </location>
</feature>
<proteinExistence type="predicted"/>
<keyword evidence="2" id="KW-0812">Transmembrane</keyword>
<dbReference type="AlphaFoldDB" id="A0A453N2F2"/>
<reference evidence="5" key="2">
    <citation type="journal article" date="2017" name="Nat. Plants">
        <title>The Aegilops tauschii genome reveals multiple impacts of transposons.</title>
        <authorList>
            <person name="Zhao G."/>
            <person name="Zou C."/>
            <person name="Li K."/>
            <person name="Wang K."/>
            <person name="Li T."/>
            <person name="Gao L."/>
            <person name="Zhang X."/>
            <person name="Wang H."/>
            <person name="Yang Z."/>
            <person name="Liu X."/>
            <person name="Jiang W."/>
            <person name="Mao L."/>
            <person name="Kong X."/>
            <person name="Jiao Y."/>
            <person name="Jia J."/>
        </authorList>
    </citation>
    <scope>NUCLEOTIDE SEQUENCE [LARGE SCALE GENOMIC DNA]</scope>
    <source>
        <strain evidence="5">cv. AL8/78</strain>
    </source>
</reference>
<name>A0A453N2F2_AEGTS</name>
<feature type="compositionally biased region" description="Basic and acidic residues" evidence="1">
    <location>
        <begin position="219"/>
        <end position="237"/>
    </location>
</feature>
<feature type="transmembrane region" description="Helical" evidence="2">
    <location>
        <begin position="93"/>
        <end position="112"/>
    </location>
</feature>
<dbReference type="Pfam" id="PF04578">
    <property type="entry name" value="DUF594"/>
    <property type="match status" value="1"/>
</dbReference>
<dbReference type="EnsemblPlants" id="AET6Gv20195500.1">
    <property type="protein sequence ID" value="AET6Gv20195500.1"/>
    <property type="gene ID" value="AET6Gv20195500"/>
</dbReference>
<evidence type="ECO:0000313" key="4">
    <source>
        <dbReference type="EnsemblPlants" id="AET6Gv20195500.1"/>
    </source>
</evidence>
<dbReference type="Gramene" id="AET6Gv20195500.1">
    <property type="protein sequence ID" value="AET6Gv20195500.1"/>
    <property type="gene ID" value="AET6Gv20195500"/>
</dbReference>
<feature type="transmembrane region" description="Helical" evidence="2">
    <location>
        <begin position="51"/>
        <end position="73"/>
    </location>
</feature>
<sequence length="692" mass="79659">SPEMGLVSGALQWWEEWQLRVLVLSSLCVQFLLFFSIWVRRVPALRRLRVVVWMAYLGGDALAIYALATLFNRHRQRTTDVVGESRSSSGLEVIWAPVLLIHLGGQVTLSAFSMEDNELWLRHVITLVSQVTVSLYIFCRWWSGEQRLLQTAIILFVFGILKFSIKPWTLRRASYSQMLASTDVSLGKGGRKRGRGNKEEDALSLDEYVTQAKETMRCDQEADEPTVKDKAATRSDGDPGPLSINSIDYFVDMSAPYGGRLGDLRYFQQRKKETTTDASSKILQAHFSYIFFLLYTKVRALNATAYQLVLWLPFLALASVVLFATSHKDGYNSTDVKVTYILFSCTALLEFLFPLSFLVLPFIPRLRFLVMYMEEWHFMISQYDLMSFYVRKKKPTFLMNIVFFKCLREYVNKVWYVRHVSAACEITELVQLHIEDGWRTFINDASTYRRFSDLRGQLTLKKHQQPGLGEELWGSFKVPFDKSILLWHIATNLCFHRPVDKPSSFPRGQSRLTRRSLEMSDYMFYLLFIRTEMLLPGTRPGLSTVAVYDLEDILKNSNANVEDEEALAQEIVKHTTGDTLIHEACRLAVSLMKLQEEEMWQIIQGMWVEMLCYLASRSRGFLHAKSLGEGGEYLSYVWLLWSCMGMQTLADKIHKPESPEEKEILATAKEWASPSNGRLNHETSTTRILSLV</sequence>
<evidence type="ECO:0000256" key="1">
    <source>
        <dbReference type="SAM" id="MobiDB-lite"/>
    </source>
</evidence>
<feature type="transmembrane region" description="Helical" evidence="2">
    <location>
        <begin position="20"/>
        <end position="39"/>
    </location>
</feature>
<keyword evidence="2" id="KW-1133">Transmembrane helix</keyword>
<organism evidence="4 5">
    <name type="scientific">Aegilops tauschii subsp. strangulata</name>
    <name type="common">Goatgrass</name>
    <dbReference type="NCBI Taxonomy" id="200361"/>
    <lineage>
        <taxon>Eukaryota</taxon>
        <taxon>Viridiplantae</taxon>
        <taxon>Streptophyta</taxon>
        <taxon>Embryophyta</taxon>
        <taxon>Tracheophyta</taxon>
        <taxon>Spermatophyta</taxon>
        <taxon>Magnoliopsida</taxon>
        <taxon>Liliopsida</taxon>
        <taxon>Poales</taxon>
        <taxon>Poaceae</taxon>
        <taxon>BOP clade</taxon>
        <taxon>Pooideae</taxon>
        <taxon>Triticodae</taxon>
        <taxon>Triticeae</taxon>
        <taxon>Triticinae</taxon>
        <taxon>Aegilops</taxon>
    </lineage>
</organism>
<reference evidence="4" key="5">
    <citation type="journal article" date="2021" name="G3 (Bethesda)">
        <title>Aegilops tauschii genome assembly Aet v5.0 features greater sequence contiguity and improved annotation.</title>
        <authorList>
            <person name="Wang L."/>
            <person name="Zhu T."/>
            <person name="Rodriguez J.C."/>
            <person name="Deal K.R."/>
            <person name="Dubcovsky J."/>
            <person name="McGuire P.E."/>
            <person name="Lux T."/>
            <person name="Spannagl M."/>
            <person name="Mayer K.F.X."/>
            <person name="Baldrich P."/>
            <person name="Meyers B.C."/>
            <person name="Huo N."/>
            <person name="Gu Y.Q."/>
            <person name="Zhou H."/>
            <person name="Devos K.M."/>
            <person name="Bennetzen J.L."/>
            <person name="Unver T."/>
            <person name="Budak H."/>
            <person name="Gulick P.J."/>
            <person name="Galiba G."/>
            <person name="Kalapos B."/>
            <person name="Nelson D.R."/>
            <person name="Li P."/>
            <person name="You F.M."/>
            <person name="Luo M.C."/>
            <person name="Dvorak J."/>
        </authorList>
    </citation>
    <scope>NUCLEOTIDE SEQUENCE [LARGE SCALE GENOMIC DNA]</scope>
    <source>
        <strain evidence="4">cv. AL8/78</strain>
    </source>
</reference>
<keyword evidence="5" id="KW-1185">Reference proteome</keyword>
<keyword evidence="2" id="KW-0472">Membrane</keyword>
<dbReference type="Proteomes" id="UP000015105">
    <property type="component" value="Chromosome 6D"/>
</dbReference>
<reference evidence="4" key="3">
    <citation type="journal article" date="2017" name="Nature">
        <title>Genome sequence of the progenitor of the wheat D genome Aegilops tauschii.</title>
        <authorList>
            <person name="Luo M.C."/>
            <person name="Gu Y.Q."/>
            <person name="Puiu D."/>
            <person name="Wang H."/>
            <person name="Twardziok S.O."/>
            <person name="Deal K.R."/>
            <person name="Huo N."/>
            <person name="Zhu T."/>
            <person name="Wang L."/>
            <person name="Wang Y."/>
            <person name="McGuire P.E."/>
            <person name="Liu S."/>
            <person name="Long H."/>
            <person name="Ramasamy R.K."/>
            <person name="Rodriguez J.C."/>
            <person name="Van S.L."/>
            <person name="Yuan L."/>
            <person name="Wang Z."/>
            <person name="Xia Z."/>
            <person name="Xiao L."/>
            <person name="Anderson O.D."/>
            <person name="Ouyang S."/>
            <person name="Liang Y."/>
            <person name="Zimin A.V."/>
            <person name="Pertea G."/>
            <person name="Qi P."/>
            <person name="Bennetzen J.L."/>
            <person name="Dai X."/>
            <person name="Dawson M.W."/>
            <person name="Muller H.G."/>
            <person name="Kugler K."/>
            <person name="Rivarola-Duarte L."/>
            <person name="Spannagl M."/>
            <person name="Mayer K.F.X."/>
            <person name="Lu F.H."/>
            <person name="Bevan M.W."/>
            <person name="Leroy P."/>
            <person name="Li P."/>
            <person name="You F.M."/>
            <person name="Sun Q."/>
            <person name="Liu Z."/>
            <person name="Lyons E."/>
            <person name="Wicker T."/>
            <person name="Salzberg S.L."/>
            <person name="Devos K.M."/>
            <person name="Dvorak J."/>
        </authorList>
    </citation>
    <scope>NUCLEOTIDE SEQUENCE [LARGE SCALE GENOMIC DNA]</scope>
    <source>
        <strain evidence="4">cv. AL8/78</strain>
    </source>
</reference>
<feature type="region of interest" description="Disordered" evidence="1">
    <location>
        <begin position="219"/>
        <end position="239"/>
    </location>
</feature>
<reference evidence="5" key="1">
    <citation type="journal article" date="2014" name="Science">
        <title>Ancient hybridizations among the ancestral genomes of bread wheat.</title>
        <authorList>
            <consortium name="International Wheat Genome Sequencing Consortium,"/>
            <person name="Marcussen T."/>
            <person name="Sandve S.R."/>
            <person name="Heier L."/>
            <person name="Spannagl M."/>
            <person name="Pfeifer M."/>
            <person name="Jakobsen K.S."/>
            <person name="Wulff B.B."/>
            <person name="Steuernagel B."/>
            <person name="Mayer K.F."/>
            <person name="Olsen O.A."/>
        </authorList>
    </citation>
    <scope>NUCLEOTIDE SEQUENCE [LARGE SCALE GENOMIC DNA]</scope>
    <source>
        <strain evidence="5">cv. AL8/78</strain>
    </source>
</reference>
<evidence type="ECO:0000259" key="3">
    <source>
        <dbReference type="Pfam" id="PF13968"/>
    </source>
</evidence>
<evidence type="ECO:0000313" key="5">
    <source>
        <dbReference type="Proteomes" id="UP000015105"/>
    </source>
</evidence>
<accession>A0A453N2F2</accession>
<feature type="domain" description="DUF4220" evidence="3">
    <location>
        <begin position="53"/>
        <end position="368"/>
    </location>
</feature>
<dbReference type="PANTHER" id="PTHR31325">
    <property type="entry name" value="OS01G0798800 PROTEIN-RELATED"/>
    <property type="match status" value="1"/>
</dbReference>
<dbReference type="STRING" id="200361.A0A453N2F2"/>
<protein>
    <recommendedName>
        <fullName evidence="3">DUF4220 domain-containing protein</fullName>
    </recommendedName>
</protein>
<dbReference type="Pfam" id="PF13968">
    <property type="entry name" value="DUF4220"/>
    <property type="match status" value="1"/>
</dbReference>
<dbReference type="InterPro" id="IPR025315">
    <property type="entry name" value="DUF4220"/>
</dbReference>
<reference evidence="4" key="4">
    <citation type="submission" date="2019-03" db="UniProtKB">
        <authorList>
            <consortium name="EnsemblPlants"/>
        </authorList>
    </citation>
    <scope>IDENTIFICATION</scope>
</reference>
<feature type="transmembrane region" description="Helical" evidence="2">
    <location>
        <begin position="338"/>
        <end position="363"/>
    </location>
</feature>
<feature type="transmembrane region" description="Helical" evidence="2">
    <location>
        <begin position="308"/>
        <end position="326"/>
    </location>
</feature>
<evidence type="ECO:0000256" key="2">
    <source>
        <dbReference type="SAM" id="Phobius"/>
    </source>
</evidence>